<comment type="caution">
    <text evidence="2">The sequence shown here is derived from an EMBL/GenBank/DDBJ whole genome shotgun (WGS) entry which is preliminary data.</text>
</comment>
<dbReference type="SUPFAM" id="SSF53795">
    <property type="entry name" value="PEP carboxykinase-like"/>
    <property type="match status" value="1"/>
</dbReference>
<keyword evidence="2" id="KW-0808">Transferase</keyword>
<dbReference type="InterPro" id="IPR027417">
    <property type="entry name" value="P-loop_NTPase"/>
</dbReference>
<gene>
    <name evidence="2" type="ORF">GFB49_09495</name>
</gene>
<dbReference type="Pfam" id="PF07475">
    <property type="entry name" value="Hpr_kinase_C"/>
    <property type="match status" value="1"/>
</dbReference>
<dbReference type="GO" id="GO:0006109">
    <property type="term" value="P:regulation of carbohydrate metabolic process"/>
    <property type="evidence" value="ECO:0007669"/>
    <property type="project" value="InterPro"/>
</dbReference>
<dbReference type="GO" id="GO:0000155">
    <property type="term" value="F:phosphorelay sensor kinase activity"/>
    <property type="evidence" value="ECO:0007669"/>
    <property type="project" value="InterPro"/>
</dbReference>
<accession>A0A843YG81</accession>
<keyword evidence="3" id="KW-1185">Reference proteome</keyword>
<sequence length="144" mass="14981">MKPRVLHASCVVFGGRAVLILGASGSGKSSLALQLLAYGATLVSDDRTEVMCEGHQLVAKAPAAISGLIEARGLGILRAETCEKATVCAIVTMDEIETERLPPKRCMDILSVAVPVFHKGESPSFAAGVLQFLKGGALDPDGHP</sequence>
<dbReference type="CDD" id="cd01918">
    <property type="entry name" value="HprK_C"/>
    <property type="match status" value="1"/>
</dbReference>
<name>A0A843YG81_9RHOB</name>
<dbReference type="GO" id="GO:0005524">
    <property type="term" value="F:ATP binding"/>
    <property type="evidence" value="ECO:0007669"/>
    <property type="project" value="InterPro"/>
</dbReference>
<dbReference type="RefSeq" id="WP_153215611.1">
    <property type="nucleotide sequence ID" value="NZ_WIBF01000004.1"/>
</dbReference>
<keyword evidence="2" id="KW-0418">Kinase</keyword>
<dbReference type="Proteomes" id="UP000444174">
    <property type="component" value="Unassembled WGS sequence"/>
</dbReference>
<organism evidence="2 3">
    <name type="scientific">Tritonibacter litoralis</name>
    <dbReference type="NCBI Taxonomy" id="2662264"/>
    <lineage>
        <taxon>Bacteria</taxon>
        <taxon>Pseudomonadati</taxon>
        <taxon>Pseudomonadota</taxon>
        <taxon>Alphaproteobacteria</taxon>
        <taxon>Rhodobacterales</taxon>
        <taxon>Paracoccaceae</taxon>
        <taxon>Tritonibacter</taxon>
    </lineage>
</organism>
<protein>
    <submittedName>
        <fullName evidence="2">Serine kinase</fullName>
    </submittedName>
</protein>
<dbReference type="AlphaFoldDB" id="A0A843YG81"/>
<evidence type="ECO:0000313" key="3">
    <source>
        <dbReference type="Proteomes" id="UP000444174"/>
    </source>
</evidence>
<dbReference type="EMBL" id="WIBF01000004">
    <property type="protein sequence ID" value="MQQ08685.1"/>
    <property type="molecule type" value="Genomic_DNA"/>
</dbReference>
<dbReference type="InterPro" id="IPR011104">
    <property type="entry name" value="Hpr_kin/Pase_C"/>
</dbReference>
<reference evidence="2 3" key="1">
    <citation type="submission" date="2019-10" db="EMBL/GenBank/DDBJ databases">
        <title>Epibacterium sp. nov., isolated from seawater.</title>
        <authorList>
            <person name="Zhang X."/>
            <person name="Li N."/>
        </authorList>
    </citation>
    <scope>NUCLEOTIDE SEQUENCE [LARGE SCALE GENOMIC DNA]</scope>
    <source>
        <strain evidence="2 3">SM1979</strain>
    </source>
</reference>
<evidence type="ECO:0000259" key="1">
    <source>
        <dbReference type="Pfam" id="PF07475"/>
    </source>
</evidence>
<evidence type="ECO:0000313" key="2">
    <source>
        <dbReference type="EMBL" id="MQQ08685.1"/>
    </source>
</evidence>
<dbReference type="Gene3D" id="3.40.50.300">
    <property type="entry name" value="P-loop containing nucleotide triphosphate hydrolases"/>
    <property type="match status" value="1"/>
</dbReference>
<proteinExistence type="predicted"/>
<feature type="domain" description="HPr kinase/phosphorylase C-terminal" evidence="1">
    <location>
        <begin position="5"/>
        <end position="80"/>
    </location>
</feature>